<feature type="domain" description="DUF4143" evidence="3">
    <location>
        <begin position="206"/>
        <end position="362"/>
    </location>
</feature>
<dbReference type="InterPro" id="IPR025420">
    <property type="entry name" value="DUF4143"/>
</dbReference>
<dbReference type="SUPFAM" id="SSF52540">
    <property type="entry name" value="P-loop containing nucleoside triphosphate hydrolases"/>
    <property type="match status" value="1"/>
</dbReference>
<dbReference type="PANTHER" id="PTHR43566:SF1">
    <property type="entry name" value="AAA+ ATPASE DOMAIN-CONTAINING PROTEIN"/>
    <property type="match status" value="1"/>
</dbReference>
<dbReference type="PANTHER" id="PTHR43566">
    <property type="entry name" value="CONSERVED PROTEIN"/>
    <property type="match status" value="1"/>
</dbReference>
<dbReference type="InterPro" id="IPR041682">
    <property type="entry name" value="AAA_14"/>
</dbReference>
<feature type="domain" description="AAA" evidence="2">
    <location>
        <begin position="33"/>
        <end position="161"/>
    </location>
</feature>
<gene>
    <name evidence="4" type="ORF">B1B_13541</name>
</gene>
<reference evidence="4" key="2">
    <citation type="journal article" date="2014" name="ISME J.">
        <title>Microbial stratification in low pH oxic and suboxic macroscopic growths along an acid mine drainage.</title>
        <authorList>
            <person name="Mendez-Garcia C."/>
            <person name="Mesa V."/>
            <person name="Sprenger R.R."/>
            <person name="Richter M."/>
            <person name="Diez M.S."/>
            <person name="Solano J."/>
            <person name="Bargiela R."/>
            <person name="Golyshina O.V."/>
            <person name="Manteca A."/>
            <person name="Ramos J.L."/>
            <person name="Gallego J.R."/>
            <person name="Llorente I."/>
            <person name="Martins Dos Santos V.A."/>
            <person name="Jensen O.N."/>
            <person name="Pelaez A.I."/>
            <person name="Sanchez J."/>
            <person name="Ferrer M."/>
        </authorList>
    </citation>
    <scope>NUCLEOTIDE SEQUENCE</scope>
</reference>
<evidence type="ECO:0000259" key="3">
    <source>
        <dbReference type="Pfam" id="PF13635"/>
    </source>
</evidence>
<dbReference type="Pfam" id="PF13635">
    <property type="entry name" value="DUF4143"/>
    <property type="match status" value="1"/>
</dbReference>
<feature type="compositionally biased region" description="Pro residues" evidence="1">
    <location>
        <begin position="404"/>
        <end position="414"/>
    </location>
</feature>
<dbReference type="AlphaFoldDB" id="T0Z8T7"/>
<organism evidence="4">
    <name type="scientific">mine drainage metagenome</name>
    <dbReference type="NCBI Taxonomy" id="410659"/>
    <lineage>
        <taxon>unclassified sequences</taxon>
        <taxon>metagenomes</taxon>
        <taxon>ecological metagenomes</taxon>
    </lineage>
</organism>
<name>T0Z8T7_9ZZZZ</name>
<evidence type="ECO:0000256" key="1">
    <source>
        <dbReference type="SAM" id="MobiDB-lite"/>
    </source>
</evidence>
<dbReference type="InterPro" id="IPR027417">
    <property type="entry name" value="P-loop_NTPase"/>
</dbReference>
<dbReference type="Pfam" id="PF13173">
    <property type="entry name" value="AAA_14"/>
    <property type="match status" value="1"/>
</dbReference>
<protein>
    <submittedName>
        <fullName evidence="4">ATPase</fullName>
    </submittedName>
</protein>
<reference evidence="4" key="1">
    <citation type="submission" date="2013-08" db="EMBL/GenBank/DDBJ databases">
        <authorList>
            <person name="Mendez C."/>
            <person name="Richter M."/>
            <person name="Ferrer M."/>
            <person name="Sanchez J."/>
        </authorList>
    </citation>
    <scope>NUCLEOTIDE SEQUENCE</scope>
</reference>
<feature type="region of interest" description="Disordered" evidence="1">
    <location>
        <begin position="396"/>
        <end position="424"/>
    </location>
</feature>
<evidence type="ECO:0000313" key="4">
    <source>
        <dbReference type="EMBL" id="EQD44401.1"/>
    </source>
</evidence>
<evidence type="ECO:0000259" key="2">
    <source>
        <dbReference type="Pfam" id="PF13173"/>
    </source>
</evidence>
<sequence>MSKEYPPGAALPYARPLLAVVLKRVREPRRFLQVLAGPRQTGKTTLALQVIRASGLAAHYSSADDPGLRDRAWIETQWEVARELARDHRQVGALLVLDEVQKLPGWSEGVKRLWDEDTASGLNLRVLLLGSAPLLVQRGLSESLTGRFEIISVPHWSYPEMDAAFQFDLDQYLFFGGYPGAAPLIEDPSRWTRYIMDSLVETTISRDILLLTRVDKPALLAQLFQLACDYSGQILSYQEMLGQLQDAGNTTTLAHYLELLRNAGMVAGLPKFSGSKARSRGSTPKLLVLNTGIMSAASGRDLEGARRDHEFWGRLTESAVGAHLVNTSLGSAREVSYWRERNHEVDFVLREGRRWLGIEVKTGRRRAGLPGLERFQETYPGSRLLLVGSHGQSLERFLSTSPGLPDPGPTPADGPTPRSRLGHG</sequence>
<accession>T0Z8T7</accession>
<dbReference type="EMBL" id="AUZY01008913">
    <property type="protein sequence ID" value="EQD44401.1"/>
    <property type="molecule type" value="Genomic_DNA"/>
</dbReference>
<comment type="caution">
    <text evidence="4">The sequence shown here is derived from an EMBL/GenBank/DDBJ whole genome shotgun (WGS) entry which is preliminary data.</text>
</comment>
<proteinExistence type="predicted"/>